<dbReference type="InterPro" id="IPR001264">
    <property type="entry name" value="Glyco_trans_51"/>
</dbReference>
<dbReference type="PANTHER" id="PTHR32282">
    <property type="entry name" value="BINDING PROTEIN TRANSPEPTIDASE, PUTATIVE-RELATED"/>
    <property type="match status" value="1"/>
</dbReference>
<feature type="domain" description="Glycosyl transferase family 51" evidence="19">
    <location>
        <begin position="93"/>
        <end position="265"/>
    </location>
</feature>
<evidence type="ECO:0000256" key="2">
    <source>
        <dbReference type="ARBA" id="ARBA00007090"/>
    </source>
</evidence>
<dbReference type="InterPro" id="IPR050396">
    <property type="entry name" value="Glycosyltr_51/Transpeptidase"/>
</dbReference>
<evidence type="ECO:0000256" key="13">
    <source>
        <dbReference type="ARBA" id="ARBA00023268"/>
    </source>
</evidence>
<keyword evidence="11" id="KW-0573">Peptidoglycan synthesis</keyword>
<evidence type="ECO:0000256" key="8">
    <source>
        <dbReference type="ARBA" id="ARBA00022679"/>
    </source>
</evidence>
<feature type="transmembrane region" description="Helical" evidence="17">
    <location>
        <begin position="40"/>
        <end position="63"/>
    </location>
</feature>
<dbReference type="FunFam" id="1.10.3810.10:FF:000001">
    <property type="entry name" value="Penicillin-binding protein 1A"/>
    <property type="match status" value="1"/>
</dbReference>
<comment type="similarity">
    <text evidence="3">In the N-terminal section; belongs to the glycosyltransferase 51 family.</text>
</comment>
<dbReference type="STRING" id="1801990.A2V69_01290"/>
<keyword evidence="6" id="KW-0645">Protease</keyword>
<dbReference type="Gene3D" id="1.10.3810.10">
    <property type="entry name" value="Biosynthetic peptidoglycan transglycosylase-like"/>
    <property type="match status" value="1"/>
</dbReference>
<dbReference type="GO" id="GO:0008658">
    <property type="term" value="F:penicillin binding"/>
    <property type="evidence" value="ECO:0007669"/>
    <property type="project" value="InterPro"/>
</dbReference>
<keyword evidence="17" id="KW-1133">Transmembrane helix</keyword>
<dbReference type="AlphaFoldDB" id="A0A1G2F269"/>
<evidence type="ECO:0000256" key="14">
    <source>
        <dbReference type="ARBA" id="ARBA00023316"/>
    </source>
</evidence>
<keyword evidence="17" id="KW-0812">Transmembrane</keyword>
<dbReference type="EMBL" id="MHMT01000026">
    <property type="protein sequence ID" value="OGZ32083.1"/>
    <property type="molecule type" value="Genomic_DNA"/>
</dbReference>
<dbReference type="SUPFAM" id="SSF53955">
    <property type="entry name" value="Lysozyme-like"/>
    <property type="match status" value="1"/>
</dbReference>
<evidence type="ECO:0000256" key="16">
    <source>
        <dbReference type="ARBA" id="ARBA00049902"/>
    </source>
</evidence>
<comment type="similarity">
    <text evidence="2">In the C-terminal section; belongs to the transpeptidase family.</text>
</comment>
<organism evidence="20 21">
    <name type="scientific">Candidatus Portnoybacteria bacterium RBG_13_40_8</name>
    <dbReference type="NCBI Taxonomy" id="1801990"/>
    <lineage>
        <taxon>Bacteria</taxon>
        <taxon>Candidatus Portnoyibacteriota</taxon>
    </lineage>
</organism>
<dbReference type="InterPro" id="IPR036950">
    <property type="entry name" value="PBP_transglycosylase"/>
</dbReference>
<evidence type="ECO:0000256" key="1">
    <source>
        <dbReference type="ARBA" id="ARBA00004236"/>
    </source>
</evidence>
<evidence type="ECO:0000259" key="18">
    <source>
        <dbReference type="Pfam" id="PF00905"/>
    </source>
</evidence>
<dbReference type="InterPro" id="IPR013783">
    <property type="entry name" value="Ig-like_fold"/>
</dbReference>
<dbReference type="InterPro" id="IPR023346">
    <property type="entry name" value="Lysozyme-like_dom_sf"/>
</dbReference>
<dbReference type="Pfam" id="PF00912">
    <property type="entry name" value="Transgly"/>
    <property type="match status" value="1"/>
</dbReference>
<evidence type="ECO:0000256" key="6">
    <source>
        <dbReference type="ARBA" id="ARBA00022670"/>
    </source>
</evidence>
<evidence type="ECO:0000313" key="21">
    <source>
        <dbReference type="Proteomes" id="UP000177810"/>
    </source>
</evidence>
<feature type="domain" description="Penicillin-binding protein transpeptidase" evidence="18">
    <location>
        <begin position="357"/>
        <end position="645"/>
    </location>
</feature>
<evidence type="ECO:0000256" key="3">
    <source>
        <dbReference type="ARBA" id="ARBA00007739"/>
    </source>
</evidence>
<keyword evidence="14" id="KW-0961">Cell wall biogenesis/degradation</keyword>
<accession>A0A1G2F269</accession>
<dbReference type="GO" id="GO:0009252">
    <property type="term" value="P:peptidoglycan biosynthetic process"/>
    <property type="evidence" value="ECO:0007669"/>
    <property type="project" value="UniProtKB-KW"/>
</dbReference>
<comment type="catalytic activity">
    <reaction evidence="15">
        <text>Preferential cleavage: (Ac)2-L-Lys-D-Ala-|-D-Ala. Also transpeptidation of peptidyl-alanyl moieties that are N-acyl substituents of D-alanine.</text>
        <dbReference type="EC" id="3.4.16.4"/>
    </reaction>
</comment>
<keyword evidence="5" id="KW-0121">Carboxypeptidase</keyword>
<dbReference type="NCBIfam" id="TIGR02074">
    <property type="entry name" value="PBP_1a_fam"/>
    <property type="match status" value="1"/>
</dbReference>
<evidence type="ECO:0000256" key="17">
    <source>
        <dbReference type="SAM" id="Phobius"/>
    </source>
</evidence>
<evidence type="ECO:0000256" key="12">
    <source>
        <dbReference type="ARBA" id="ARBA00023136"/>
    </source>
</evidence>
<dbReference type="GO" id="GO:0030288">
    <property type="term" value="C:outer membrane-bounded periplasmic space"/>
    <property type="evidence" value="ECO:0007669"/>
    <property type="project" value="TreeGrafter"/>
</dbReference>
<dbReference type="Gene3D" id="3.40.710.10">
    <property type="entry name" value="DD-peptidase/beta-lactamase superfamily"/>
    <property type="match status" value="1"/>
</dbReference>
<dbReference type="InterPro" id="IPR001460">
    <property type="entry name" value="PCN-bd_Tpept"/>
</dbReference>
<dbReference type="Gene3D" id="2.60.40.10">
    <property type="entry name" value="Immunoglobulins"/>
    <property type="match status" value="1"/>
</dbReference>
<dbReference type="Pfam" id="PF00905">
    <property type="entry name" value="Transpeptidase"/>
    <property type="match status" value="1"/>
</dbReference>
<dbReference type="Proteomes" id="UP000177810">
    <property type="component" value="Unassembled WGS sequence"/>
</dbReference>
<evidence type="ECO:0000256" key="7">
    <source>
        <dbReference type="ARBA" id="ARBA00022676"/>
    </source>
</evidence>
<dbReference type="GO" id="GO:0006508">
    <property type="term" value="P:proteolysis"/>
    <property type="evidence" value="ECO:0007669"/>
    <property type="project" value="UniProtKB-KW"/>
</dbReference>
<keyword evidence="7" id="KW-0328">Glycosyltransferase</keyword>
<evidence type="ECO:0000313" key="20">
    <source>
        <dbReference type="EMBL" id="OGZ32083.1"/>
    </source>
</evidence>
<dbReference type="GO" id="GO:0008360">
    <property type="term" value="P:regulation of cell shape"/>
    <property type="evidence" value="ECO:0007669"/>
    <property type="project" value="UniProtKB-KW"/>
</dbReference>
<gene>
    <name evidence="20" type="ORF">A2V69_01290</name>
</gene>
<dbReference type="InterPro" id="IPR012338">
    <property type="entry name" value="Beta-lactam/transpept-like"/>
</dbReference>
<protein>
    <submittedName>
        <fullName evidence="20">Uncharacterized protein</fullName>
    </submittedName>
</protein>
<dbReference type="SUPFAM" id="SSF56601">
    <property type="entry name" value="beta-lactamase/transpeptidase-like"/>
    <property type="match status" value="1"/>
</dbReference>
<keyword evidence="4" id="KW-1003">Cell membrane</keyword>
<evidence type="ECO:0000256" key="5">
    <source>
        <dbReference type="ARBA" id="ARBA00022645"/>
    </source>
</evidence>
<keyword evidence="12 17" id="KW-0472">Membrane</keyword>
<sequence length="882" mass="100443">MPQITSYHKGQSNNFWNKLKLFWFRKKDKTSRGRKILKKILVFFIWILALSIMGILIVFAYFAKDLPNPEELTGRQVIESTKIYDRTGKTLLYDVHGEEKRTVVSFEEIPRNVKNATIVVEDANFYHHFGIDFKGILRAFIYNLQGKKTTQGGSTITQQFIKSTILTPEKTYARKIKEAILAIELEIKYSKDEILNFYLNQIPYGSNAYGIEAAAQTFFNKKAMDLSLAESSLLAALTQAPSYYSPHGSHLNELKARQEYVLERMYKFGYITEQELKIAKQEELGFTQTKEGFEAPHFVMYIKEYLEEKYGKEYIEKAGLKVYTTLDWDLQQIAEKVLADQVKKNAKNYNANNAALAAIDPKTGQILAMVGSRDYFGEVYPKNCKQGKSCLFEPNVNVTIRPRQPGSSFKPFAYARALQKGFTPDTVVFDLETEFAVEGAESYKPNNYDSKFRGPVTFRQALAQSLNVPSVQVLYLAGLNETLNLAQDMGIETLKDRSRYGLSLVLGGGEVKLLEETAAFGVFANEGIRNPTVPIIKIEDSKGNIIEEYTKKPKKVMESQIARLISDILSDEEMRAPIFGSRSNLYIEGLPVAAKTGTTQEYRDGWTIGYTPSLVVGVWAGNNDNTPMNKEPGLVIAAPIWNQFLKQAYEFKAQSSKLKAQNPENEFTLSEEPENFTEPELVVANKDILNGKFATEYKVEIDRISGKLATNLTPPDLIEEKIYPQVHCILYYLNKDNPQGEENGREDSQFNNWERPVLEWVNSLGAGVFYNQQPPQEYDNIHTPENQPYVSILSPINFQDINVNEANIKIEAEANARLGIEKVEFLFDDELMSIKYSRPYSIYYQIPQIITEGVHFIEVKAFDIVGNYSSKKIEINLFNFNY</sequence>
<name>A0A1G2F269_9BACT</name>
<keyword evidence="9" id="KW-0378">Hydrolase</keyword>
<dbReference type="PANTHER" id="PTHR32282:SF11">
    <property type="entry name" value="PENICILLIN-BINDING PROTEIN 1B"/>
    <property type="match status" value="1"/>
</dbReference>
<dbReference type="GO" id="GO:0008955">
    <property type="term" value="F:peptidoglycan glycosyltransferase activity"/>
    <property type="evidence" value="ECO:0007669"/>
    <property type="project" value="UniProtKB-EC"/>
</dbReference>
<dbReference type="GO" id="GO:0005886">
    <property type="term" value="C:plasma membrane"/>
    <property type="evidence" value="ECO:0007669"/>
    <property type="project" value="UniProtKB-SubCell"/>
</dbReference>
<comment type="catalytic activity">
    <reaction evidence="16">
        <text>[GlcNAc-(1-&gt;4)-Mur2Ac(oyl-L-Ala-gamma-D-Glu-L-Lys-D-Ala-D-Ala)](n)-di-trans,octa-cis-undecaprenyl diphosphate + beta-D-GlcNAc-(1-&gt;4)-Mur2Ac(oyl-L-Ala-gamma-D-Glu-L-Lys-D-Ala-D-Ala)-di-trans,octa-cis-undecaprenyl diphosphate = [GlcNAc-(1-&gt;4)-Mur2Ac(oyl-L-Ala-gamma-D-Glu-L-Lys-D-Ala-D-Ala)](n+1)-di-trans,octa-cis-undecaprenyl diphosphate + di-trans,octa-cis-undecaprenyl diphosphate + H(+)</text>
        <dbReference type="Rhea" id="RHEA:23708"/>
        <dbReference type="Rhea" id="RHEA-COMP:9602"/>
        <dbReference type="Rhea" id="RHEA-COMP:9603"/>
        <dbReference type="ChEBI" id="CHEBI:15378"/>
        <dbReference type="ChEBI" id="CHEBI:58405"/>
        <dbReference type="ChEBI" id="CHEBI:60033"/>
        <dbReference type="ChEBI" id="CHEBI:78435"/>
        <dbReference type="EC" id="2.4.99.28"/>
    </reaction>
</comment>
<proteinExistence type="inferred from homology"/>
<dbReference type="GO" id="GO:0009002">
    <property type="term" value="F:serine-type D-Ala-D-Ala carboxypeptidase activity"/>
    <property type="evidence" value="ECO:0007669"/>
    <property type="project" value="UniProtKB-EC"/>
</dbReference>
<evidence type="ECO:0000259" key="19">
    <source>
        <dbReference type="Pfam" id="PF00912"/>
    </source>
</evidence>
<evidence type="ECO:0000256" key="11">
    <source>
        <dbReference type="ARBA" id="ARBA00022984"/>
    </source>
</evidence>
<comment type="caution">
    <text evidence="20">The sequence shown here is derived from an EMBL/GenBank/DDBJ whole genome shotgun (WGS) entry which is preliminary data.</text>
</comment>
<keyword evidence="10" id="KW-0133">Cell shape</keyword>
<reference evidence="20 21" key="1">
    <citation type="journal article" date="2016" name="Nat. Commun.">
        <title>Thousands of microbial genomes shed light on interconnected biogeochemical processes in an aquifer system.</title>
        <authorList>
            <person name="Anantharaman K."/>
            <person name="Brown C.T."/>
            <person name="Hug L.A."/>
            <person name="Sharon I."/>
            <person name="Castelle C.J."/>
            <person name="Probst A.J."/>
            <person name="Thomas B.C."/>
            <person name="Singh A."/>
            <person name="Wilkins M.J."/>
            <person name="Karaoz U."/>
            <person name="Brodie E.L."/>
            <person name="Williams K.H."/>
            <person name="Hubbard S.S."/>
            <person name="Banfield J.F."/>
        </authorList>
    </citation>
    <scope>NUCLEOTIDE SEQUENCE [LARGE SCALE GENOMIC DNA]</scope>
</reference>
<evidence type="ECO:0000256" key="15">
    <source>
        <dbReference type="ARBA" id="ARBA00034000"/>
    </source>
</evidence>
<evidence type="ECO:0000256" key="4">
    <source>
        <dbReference type="ARBA" id="ARBA00022475"/>
    </source>
</evidence>
<dbReference type="Pfam" id="PF17957">
    <property type="entry name" value="Big_7"/>
    <property type="match status" value="1"/>
</dbReference>
<keyword evidence="13" id="KW-0511">Multifunctional enzyme</keyword>
<evidence type="ECO:0000256" key="9">
    <source>
        <dbReference type="ARBA" id="ARBA00022801"/>
    </source>
</evidence>
<keyword evidence="8" id="KW-0808">Transferase</keyword>
<comment type="subcellular location">
    <subcellularLocation>
        <location evidence="1">Cell membrane</location>
    </subcellularLocation>
</comment>
<dbReference type="GO" id="GO:0071555">
    <property type="term" value="P:cell wall organization"/>
    <property type="evidence" value="ECO:0007669"/>
    <property type="project" value="UniProtKB-KW"/>
</dbReference>
<evidence type="ECO:0000256" key="10">
    <source>
        <dbReference type="ARBA" id="ARBA00022960"/>
    </source>
</evidence>